<dbReference type="PRINTS" id="PR00080">
    <property type="entry name" value="SDRFAMILY"/>
</dbReference>
<dbReference type="SUPFAM" id="SSF51735">
    <property type="entry name" value="NAD(P)-binding Rossmann-fold domains"/>
    <property type="match status" value="1"/>
</dbReference>
<dbReference type="PANTHER" id="PTHR43008">
    <property type="entry name" value="BENZIL REDUCTASE"/>
    <property type="match status" value="1"/>
</dbReference>
<dbReference type="GO" id="GO:0050085">
    <property type="term" value="F:mannitol 2-dehydrogenase (NADP+) activity"/>
    <property type="evidence" value="ECO:0007669"/>
    <property type="project" value="UniProtKB-ARBA"/>
</dbReference>
<accession>A0A642UIF0</accession>
<dbReference type="PROSITE" id="PS00061">
    <property type="entry name" value="ADH_SHORT"/>
    <property type="match status" value="1"/>
</dbReference>
<dbReference type="PRINTS" id="PR00081">
    <property type="entry name" value="GDHRDH"/>
</dbReference>
<evidence type="ECO:0000313" key="5">
    <source>
        <dbReference type="Proteomes" id="UP000761534"/>
    </source>
</evidence>
<sequence length="270" mass="29019">MLDAPSESTAVPALFSLKGKVSFVTGGVRGIGLQAAKGLAEAGSSVAITYSSSSEEEVKEAIGLIQTKDVTVKAYKLDVSSKEDIDRVTDQVEADLGRLDVVVINAGVSYHIPAAEYPADKFRKQMQVNLDGAFFCAQAAHHVFKKQQKSGKLRQGSIIFTASISGRMVNTPQPQAPYNSSKAGLIGLAKCLAYEWTDVCKVNCVSPGYIATDMIGSVRKDWTDEWLRRIPGGRMCSPHELKGIYVFLASDASSYMTGSDVVMDGGYSLM</sequence>
<name>A0A642UIF0_9ASCO</name>
<dbReference type="Gene3D" id="3.40.50.720">
    <property type="entry name" value="NAD(P)-binding Rossmann-like Domain"/>
    <property type="match status" value="1"/>
</dbReference>
<keyword evidence="2" id="KW-0521">NADP</keyword>
<dbReference type="Proteomes" id="UP000761534">
    <property type="component" value="Unassembled WGS sequence"/>
</dbReference>
<evidence type="ECO:0000256" key="1">
    <source>
        <dbReference type="ARBA" id="ARBA00006484"/>
    </source>
</evidence>
<comment type="caution">
    <text evidence="4">The sequence shown here is derived from an EMBL/GenBank/DDBJ whole genome shotgun (WGS) entry which is preliminary data.</text>
</comment>
<dbReference type="GO" id="GO:0050664">
    <property type="term" value="F:oxidoreductase activity, acting on NAD(P)H, oxygen as acceptor"/>
    <property type="evidence" value="ECO:0007669"/>
    <property type="project" value="TreeGrafter"/>
</dbReference>
<protein>
    <submittedName>
        <fullName evidence="4">Uncharacterized protein</fullName>
    </submittedName>
</protein>
<proteinExistence type="inferred from homology"/>
<dbReference type="InterPro" id="IPR036291">
    <property type="entry name" value="NAD(P)-bd_dom_sf"/>
</dbReference>
<gene>
    <name evidence="4" type="ORF">TRICI_006322</name>
</gene>
<dbReference type="GO" id="GO:0044281">
    <property type="term" value="P:small molecule metabolic process"/>
    <property type="evidence" value="ECO:0007669"/>
    <property type="project" value="UniProtKB-ARBA"/>
</dbReference>
<dbReference type="GO" id="GO:0005975">
    <property type="term" value="P:carbohydrate metabolic process"/>
    <property type="evidence" value="ECO:0007669"/>
    <property type="project" value="UniProtKB-ARBA"/>
</dbReference>
<dbReference type="AlphaFoldDB" id="A0A642UIF0"/>
<evidence type="ECO:0000256" key="3">
    <source>
        <dbReference type="ARBA" id="ARBA00023002"/>
    </source>
</evidence>
<evidence type="ECO:0000313" key="4">
    <source>
        <dbReference type="EMBL" id="KAA8899665.1"/>
    </source>
</evidence>
<reference evidence="4" key="1">
    <citation type="journal article" date="2019" name="G3 (Bethesda)">
        <title>Genome Assemblies of Two Rare Opportunistic Yeast Pathogens: Diutina rugosa (syn. Candida rugosa) and Trichomonascus ciferrii (syn. Candida ciferrii).</title>
        <authorList>
            <person name="Mixao V."/>
            <person name="Saus E."/>
            <person name="Hansen A.P."/>
            <person name="Lass-Florl C."/>
            <person name="Gabaldon T."/>
        </authorList>
    </citation>
    <scope>NUCLEOTIDE SEQUENCE</scope>
    <source>
        <strain evidence="4">CBS 4856</strain>
    </source>
</reference>
<dbReference type="VEuPathDB" id="FungiDB:TRICI_006322"/>
<dbReference type="OrthoDB" id="1888931at2759"/>
<keyword evidence="3" id="KW-0560">Oxidoreductase</keyword>
<comment type="similarity">
    <text evidence="1">Belongs to the short-chain dehydrogenases/reductases (SDR) family.</text>
</comment>
<dbReference type="PANTHER" id="PTHR43008:SF12">
    <property type="entry name" value="OXIDOREDUCTASE, SHORT CHAIN DEHYDROGENASE_REDUCTASE FAMILY (AFU_ORTHOLOGUE AFUA_6G13830)"/>
    <property type="match status" value="1"/>
</dbReference>
<evidence type="ECO:0000256" key="2">
    <source>
        <dbReference type="ARBA" id="ARBA00022857"/>
    </source>
</evidence>
<organism evidence="4 5">
    <name type="scientific">Trichomonascus ciferrii</name>
    <dbReference type="NCBI Taxonomy" id="44093"/>
    <lineage>
        <taxon>Eukaryota</taxon>
        <taxon>Fungi</taxon>
        <taxon>Dikarya</taxon>
        <taxon>Ascomycota</taxon>
        <taxon>Saccharomycotina</taxon>
        <taxon>Dipodascomycetes</taxon>
        <taxon>Dipodascales</taxon>
        <taxon>Trichomonascaceae</taxon>
        <taxon>Trichomonascus</taxon>
        <taxon>Trichomonascus ciferrii complex</taxon>
    </lineage>
</organism>
<dbReference type="InterPro" id="IPR002347">
    <property type="entry name" value="SDR_fam"/>
</dbReference>
<dbReference type="FunFam" id="3.40.50.720:FF:000090">
    <property type="entry name" value="NADP-dependent mannitol dehydrogenase"/>
    <property type="match status" value="1"/>
</dbReference>
<dbReference type="Pfam" id="PF13561">
    <property type="entry name" value="adh_short_C2"/>
    <property type="match status" value="1"/>
</dbReference>
<dbReference type="EMBL" id="SWFS01000517">
    <property type="protein sequence ID" value="KAA8899665.1"/>
    <property type="molecule type" value="Genomic_DNA"/>
</dbReference>
<keyword evidence="5" id="KW-1185">Reference proteome</keyword>
<dbReference type="InterPro" id="IPR020904">
    <property type="entry name" value="Sc_DH/Rdtase_CS"/>
</dbReference>